<dbReference type="Proteomes" id="UP001500973">
    <property type="component" value="Unassembled WGS sequence"/>
</dbReference>
<comment type="caution">
    <text evidence="2">The sequence shown here is derived from an EMBL/GenBank/DDBJ whole genome shotgun (WGS) entry which is preliminary data.</text>
</comment>
<organism evidence="2 3">
    <name type="scientific">Streptomyces thermospinosisporus</name>
    <dbReference type="NCBI Taxonomy" id="161482"/>
    <lineage>
        <taxon>Bacteria</taxon>
        <taxon>Bacillati</taxon>
        <taxon>Actinomycetota</taxon>
        <taxon>Actinomycetes</taxon>
        <taxon>Kitasatosporales</taxon>
        <taxon>Streptomycetaceae</taxon>
        <taxon>Streptomyces</taxon>
    </lineage>
</organism>
<gene>
    <name evidence="2" type="ORF">GCM10009601_36300</name>
</gene>
<name>A0ABP4JRZ2_9ACTN</name>
<accession>A0ABP4JRZ2</accession>
<reference evidence="3" key="1">
    <citation type="journal article" date="2019" name="Int. J. Syst. Evol. Microbiol.">
        <title>The Global Catalogue of Microorganisms (GCM) 10K type strain sequencing project: providing services to taxonomists for standard genome sequencing and annotation.</title>
        <authorList>
            <consortium name="The Broad Institute Genomics Platform"/>
            <consortium name="The Broad Institute Genome Sequencing Center for Infectious Disease"/>
            <person name="Wu L."/>
            <person name="Ma J."/>
        </authorList>
    </citation>
    <scope>NUCLEOTIDE SEQUENCE [LARGE SCALE GENOMIC DNA]</scope>
    <source>
        <strain evidence="3">JCM 11756</strain>
    </source>
</reference>
<evidence type="ECO:0000313" key="2">
    <source>
        <dbReference type="EMBL" id="GAA1426731.1"/>
    </source>
</evidence>
<feature type="region of interest" description="Disordered" evidence="1">
    <location>
        <begin position="48"/>
        <end position="68"/>
    </location>
</feature>
<protein>
    <submittedName>
        <fullName evidence="2">Uncharacterized protein</fullName>
    </submittedName>
</protein>
<proteinExistence type="predicted"/>
<feature type="compositionally biased region" description="Basic residues" evidence="1">
    <location>
        <begin position="7"/>
        <end position="19"/>
    </location>
</feature>
<evidence type="ECO:0000256" key="1">
    <source>
        <dbReference type="SAM" id="MobiDB-lite"/>
    </source>
</evidence>
<dbReference type="EMBL" id="BAAAIZ010000051">
    <property type="protein sequence ID" value="GAA1426731.1"/>
    <property type="molecule type" value="Genomic_DNA"/>
</dbReference>
<feature type="region of interest" description="Disordered" evidence="1">
    <location>
        <begin position="1"/>
        <end position="35"/>
    </location>
</feature>
<sequence length="97" mass="10859">MRERERFRGRRRDQTRHRDRPPVRRTPLHGPAVRAPSEVTRTARAAGAFSTAPDPVHGALPAGRTNHPEMSYLRLTTGVTLRAPRPVGTDQHALEPV</sequence>
<keyword evidence="3" id="KW-1185">Reference proteome</keyword>
<evidence type="ECO:0000313" key="3">
    <source>
        <dbReference type="Proteomes" id="UP001500973"/>
    </source>
</evidence>